<dbReference type="Pfam" id="PF13484">
    <property type="entry name" value="Fer4_16"/>
    <property type="match status" value="1"/>
</dbReference>
<comment type="cofactor">
    <cofactor evidence="9">
        <name>cob(II)alamin</name>
        <dbReference type="ChEBI" id="CHEBI:16304"/>
    </cofactor>
</comment>
<evidence type="ECO:0000256" key="2">
    <source>
        <dbReference type="ARBA" id="ARBA00022490"/>
    </source>
</evidence>
<gene>
    <name evidence="9 12" type="primary">queG</name>
    <name evidence="12" type="ORF">CKO31_06140</name>
</gene>
<keyword evidence="8 9" id="KW-0411">Iron-sulfur</keyword>
<keyword evidence="9" id="KW-0170">Cobalt</keyword>
<sequence length="461" mass="50554">MGCFSGTARTTLVNKLQRRAATAALPRPRAPQPATLSTRADFATPQFRPTQCIQDRRAGCGEQSRTTASIRRHNRTRAPPAHHHRRSIVTDANADAPAPADSPRTPLSCADGARLAAAIKGWGAELGFQQVGIADCDLSLAEARLGAWLGQDMHGDMHWLARHGSKRTRPAELVPGTLRVISARMDYLPEYQVNIERVLGDPAQAFVSRYALGRDYHKVLRQRLKRLAQRIEARVGAFGYRVFVDSAPVMEKPLAQKAGLGWIGKHTNVINPQAGSWFFLGEIYCDLPLPVDPPAEDHCGRCKACIDICPTDAIVAPYVLDARLCISYLTIEHPGPIPEPLRGRMGNHIYGCDDCQLACPWNRFAHLTEEADFLPREGLDTPTLLALFAWDEDEFLARTAGSAIRRIGHERWLRNIAVALGNAEPSAAVREALTARADHPSLLVREHARWALSAQGAGAAA</sequence>
<evidence type="ECO:0000256" key="9">
    <source>
        <dbReference type="HAMAP-Rule" id="MF_00916"/>
    </source>
</evidence>
<keyword evidence="7 9" id="KW-0408">Iron</keyword>
<feature type="binding site" evidence="9">
    <location>
        <position position="269"/>
    </location>
    <ligand>
        <name>cob(II)alamin</name>
        <dbReference type="ChEBI" id="CHEBI:16304"/>
    </ligand>
</feature>
<comment type="caution">
    <text evidence="12">The sequence shown here is derived from an EMBL/GenBank/DDBJ whole genome shotgun (WGS) entry which is preliminary data.</text>
</comment>
<feature type="binding site" evidence="9">
    <location>
        <position position="359"/>
    </location>
    <ligand>
        <name>[4Fe-4S] cluster</name>
        <dbReference type="ChEBI" id="CHEBI:49883"/>
        <label>1</label>
    </ligand>
</feature>
<feature type="binding site" evidence="9">
    <location>
        <position position="302"/>
    </location>
    <ligand>
        <name>[4Fe-4S] cluster</name>
        <dbReference type="ChEBI" id="CHEBI:49883"/>
        <label>1</label>
    </ligand>
</feature>
<keyword evidence="1 9" id="KW-0004">4Fe-4S</keyword>
<comment type="cofactor">
    <cofactor evidence="9">
        <name>[4Fe-4S] cluster</name>
        <dbReference type="ChEBI" id="CHEBI:49883"/>
    </cofactor>
    <text evidence="9">Binds 2 [4Fe-4S] clusters per monomer.</text>
</comment>
<dbReference type="EMBL" id="NRRV01000010">
    <property type="protein sequence ID" value="MBK1630334.1"/>
    <property type="molecule type" value="Genomic_DNA"/>
</dbReference>
<evidence type="ECO:0000256" key="5">
    <source>
        <dbReference type="ARBA" id="ARBA00022785"/>
    </source>
</evidence>
<feature type="binding site" evidence="9">
    <location>
        <position position="299"/>
    </location>
    <ligand>
        <name>[4Fe-4S] cluster</name>
        <dbReference type="ChEBI" id="CHEBI:49883"/>
        <label>1</label>
    </ligand>
</feature>
<feature type="binding site" evidence="9">
    <location>
        <position position="280"/>
    </location>
    <ligand>
        <name>cob(II)alamin</name>
        <dbReference type="ChEBI" id="CHEBI:16304"/>
    </ligand>
</feature>
<feature type="binding site" evidence="9">
    <location>
        <begin position="352"/>
        <end position="353"/>
    </location>
    <ligand>
        <name>cob(II)alamin</name>
        <dbReference type="ChEBI" id="CHEBI:16304"/>
    </ligand>
</feature>
<proteinExistence type="inferred from homology"/>
<dbReference type="PROSITE" id="PS00198">
    <property type="entry name" value="4FE4S_FER_1"/>
    <property type="match status" value="1"/>
</dbReference>
<dbReference type="Pfam" id="PF08331">
    <property type="entry name" value="QueG_DUF1730"/>
    <property type="match status" value="1"/>
</dbReference>
<evidence type="ECO:0000256" key="7">
    <source>
        <dbReference type="ARBA" id="ARBA00023004"/>
    </source>
</evidence>
<feature type="binding site" evidence="9">
    <location>
        <position position="325"/>
    </location>
    <ligand>
        <name>[4Fe-4S] cluster</name>
        <dbReference type="ChEBI" id="CHEBI:49883"/>
        <label>2</label>
    </ligand>
</feature>
<keyword evidence="9" id="KW-0846">Cobalamin</keyword>
<protein>
    <recommendedName>
        <fullName evidence="9">Epoxyqueuosine reductase</fullName>
        <ecNumber evidence="9">1.17.99.6</ecNumber>
    </recommendedName>
    <alternativeName>
        <fullName evidence="9">Queuosine biosynthesis protein QueG</fullName>
    </alternativeName>
</protein>
<feature type="binding site" evidence="9">
    <location>
        <position position="305"/>
    </location>
    <ligand>
        <name>[4Fe-4S] cluster</name>
        <dbReference type="ChEBI" id="CHEBI:49883"/>
        <label>1</label>
    </ligand>
</feature>
<accession>A0ABS1CEM5</accession>
<comment type="subunit">
    <text evidence="9">Monomer.</text>
</comment>
<comment type="pathway">
    <text evidence="9">tRNA modification; tRNA-queuosine biosynthesis.</text>
</comment>
<evidence type="ECO:0000256" key="8">
    <source>
        <dbReference type="ARBA" id="ARBA00023014"/>
    </source>
</evidence>
<comment type="function">
    <text evidence="9">Catalyzes the conversion of epoxyqueuosine (oQ) to queuosine (Q), which is a hypermodified base found in the wobble positions of tRNA(Asp), tRNA(Asn), tRNA(His) and tRNA(Tyr).</text>
</comment>
<feature type="compositionally biased region" description="Basic residues" evidence="10">
    <location>
        <begin position="70"/>
        <end position="87"/>
    </location>
</feature>
<feature type="binding site" evidence="9">
    <location>
        <position position="309"/>
    </location>
    <ligand>
        <name>[4Fe-4S] cluster</name>
        <dbReference type="ChEBI" id="CHEBI:49883"/>
        <label>2</label>
    </ligand>
</feature>
<comment type="subcellular location">
    <subcellularLocation>
        <location evidence="9">Cytoplasm</location>
    </subcellularLocation>
</comment>
<evidence type="ECO:0000256" key="10">
    <source>
        <dbReference type="SAM" id="MobiDB-lite"/>
    </source>
</evidence>
<feature type="binding site" evidence="9">
    <location>
        <position position="352"/>
    </location>
    <ligand>
        <name>[4Fe-4S] cluster</name>
        <dbReference type="ChEBI" id="CHEBI:49883"/>
        <label>2</label>
    </ligand>
</feature>
<comment type="caution">
    <text evidence="9">Lacks conserved residue(s) required for the propagation of feature annotation.</text>
</comment>
<dbReference type="Gene3D" id="3.30.70.20">
    <property type="match status" value="1"/>
</dbReference>
<dbReference type="EC" id="1.17.99.6" evidence="9"/>
<organism evidence="12 13">
    <name type="scientific">Thiohalocapsa halophila</name>
    <dbReference type="NCBI Taxonomy" id="69359"/>
    <lineage>
        <taxon>Bacteria</taxon>
        <taxon>Pseudomonadati</taxon>
        <taxon>Pseudomonadota</taxon>
        <taxon>Gammaproteobacteria</taxon>
        <taxon>Chromatiales</taxon>
        <taxon>Chromatiaceae</taxon>
        <taxon>Thiohalocapsa</taxon>
    </lineage>
</organism>
<keyword evidence="2 9" id="KW-0963">Cytoplasm</keyword>
<feature type="binding site" evidence="9">
    <location>
        <position position="245"/>
    </location>
    <ligand>
        <name>cob(II)alamin</name>
        <dbReference type="ChEBI" id="CHEBI:16304"/>
    </ligand>
</feature>
<keyword evidence="6 9" id="KW-0560">Oxidoreductase</keyword>
<evidence type="ECO:0000256" key="4">
    <source>
        <dbReference type="ARBA" id="ARBA00022723"/>
    </source>
</evidence>
<comment type="catalytic activity">
    <reaction evidence="9">
        <text>epoxyqueuosine(34) in tRNA + AH2 = queuosine(34) in tRNA + A + H2O</text>
        <dbReference type="Rhea" id="RHEA:32159"/>
        <dbReference type="Rhea" id="RHEA-COMP:18571"/>
        <dbReference type="Rhea" id="RHEA-COMP:18582"/>
        <dbReference type="ChEBI" id="CHEBI:13193"/>
        <dbReference type="ChEBI" id="CHEBI:15377"/>
        <dbReference type="ChEBI" id="CHEBI:17499"/>
        <dbReference type="ChEBI" id="CHEBI:194431"/>
        <dbReference type="ChEBI" id="CHEBI:194443"/>
        <dbReference type="EC" id="1.17.99.6"/>
    </reaction>
</comment>
<keyword evidence="4 9" id="KW-0479">Metal-binding</keyword>
<dbReference type="InterPro" id="IPR004453">
    <property type="entry name" value="QueG"/>
</dbReference>
<evidence type="ECO:0000256" key="3">
    <source>
        <dbReference type="ARBA" id="ARBA00022694"/>
    </source>
</evidence>
<feature type="domain" description="4Fe-4S ferredoxin-type" evidence="11">
    <location>
        <begin position="287"/>
        <end position="319"/>
    </location>
</feature>
<comment type="similarity">
    <text evidence="9">Belongs to the QueG family.</text>
</comment>
<evidence type="ECO:0000313" key="13">
    <source>
        <dbReference type="Proteomes" id="UP000748752"/>
    </source>
</evidence>
<name>A0ABS1CEM5_9GAMM</name>
<dbReference type="InterPro" id="IPR013542">
    <property type="entry name" value="QueG_DUF1730"/>
</dbReference>
<dbReference type="HAMAP" id="MF_00916">
    <property type="entry name" value="QueG"/>
    <property type="match status" value="1"/>
</dbReference>
<dbReference type="InterPro" id="IPR017900">
    <property type="entry name" value="4Fe4S_Fe_S_CS"/>
</dbReference>
<keyword evidence="13" id="KW-1185">Reference proteome</keyword>
<evidence type="ECO:0000256" key="6">
    <source>
        <dbReference type="ARBA" id="ARBA00023002"/>
    </source>
</evidence>
<dbReference type="PANTHER" id="PTHR30002">
    <property type="entry name" value="EPOXYQUEUOSINE REDUCTASE"/>
    <property type="match status" value="1"/>
</dbReference>
<feature type="binding site" evidence="9">
    <location>
        <position position="327"/>
    </location>
    <ligand>
        <name>cob(II)alamin</name>
        <dbReference type="ChEBI" id="CHEBI:16304"/>
    </ligand>
</feature>
<dbReference type="Proteomes" id="UP000748752">
    <property type="component" value="Unassembled WGS sequence"/>
</dbReference>
<dbReference type="PANTHER" id="PTHR30002:SF4">
    <property type="entry name" value="EPOXYQUEUOSINE REDUCTASE"/>
    <property type="match status" value="1"/>
</dbReference>
<reference evidence="12 13" key="1">
    <citation type="journal article" date="2020" name="Microorganisms">
        <title>Osmotic Adaptation and Compatible Solute Biosynthesis of Phototrophic Bacteria as Revealed from Genome Analyses.</title>
        <authorList>
            <person name="Imhoff J.F."/>
            <person name="Rahn T."/>
            <person name="Kunzel S."/>
            <person name="Keller A."/>
            <person name="Neulinger S.C."/>
        </authorList>
    </citation>
    <scope>NUCLEOTIDE SEQUENCE [LARGE SCALE GENOMIC DNA]</scope>
    <source>
        <strain evidence="12 13">DSM 6210</strain>
    </source>
</reference>
<feature type="binding site" evidence="9">
    <location>
        <position position="355"/>
    </location>
    <ligand>
        <name>[4Fe-4S] cluster</name>
        <dbReference type="ChEBI" id="CHEBI:49883"/>
        <label>2</label>
    </ligand>
</feature>
<dbReference type="SUPFAM" id="SSF54862">
    <property type="entry name" value="4Fe-4S ferredoxins"/>
    <property type="match status" value="1"/>
</dbReference>
<dbReference type="InterPro" id="IPR017896">
    <property type="entry name" value="4Fe4S_Fe-S-bd"/>
</dbReference>
<feature type="active site" description="Proton donor" evidence="9">
    <location>
        <position position="245"/>
    </location>
</feature>
<dbReference type="NCBIfam" id="TIGR00276">
    <property type="entry name" value="tRNA epoxyqueuosine(34) reductase QueG"/>
    <property type="match status" value="1"/>
</dbReference>
<dbReference type="PROSITE" id="PS51379">
    <property type="entry name" value="4FE4S_FER_2"/>
    <property type="match status" value="1"/>
</dbReference>
<feature type="region of interest" description="Disordered" evidence="10">
    <location>
        <begin position="55"/>
        <end position="106"/>
    </location>
</feature>
<evidence type="ECO:0000256" key="1">
    <source>
        <dbReference type="ARBA" id="ARBA00022485"/>
    </source>
</evidence>
<keyword evidence="5 9" id="KW-0671">Queuosine biosynthesis</keyword>
<evidence type="ECO:0000259" key="11">
    <source>
        <dbReference type="PROSITE" id="PS51379"/>
    </source>
</evidence>
<keyword evidence="3 9" id="KW-0819">tRNA processing</keyword>
<evidence type="ECO:0000313" key="12">
    <source>
        <dbReference type="EMBL" id="MBK1630334.1"/>
    </source>
</evidence>
<feature type="binding site" evidence="9">
    <location>
        <position position="167"/>
    </location>
    <ligand>
        <name>cob(II)alamin</name>
        <dbReference type="ChEBI" id="CHEBI:16304"/>
    </ligand>
</feature>
<feature type="compositionally biased region" description="Low complexity" evidence="10">
    <location>
        <begin position="91"/>
        <end position="103"/>
    </location>
</feature>